<dbReference type="EMBL" id="CM027686">
    <property type="protein sequence ID" value="KAG0524465.1"/>
    <property type="molecule type" value="Genomic_DNA"/>
</dbReference>
<proteinExistence type="predicted"/>
<comment type="caution">
    <text evidence="1">The sequence shown here is derived from an EMBL/GenBank/DDBJ whole genome shotgun (WGS) entry which is preliminary data.</text>
</comment>
<organism evidence="1 2">
    <name type="scientific">Sorghum bicolor</name>
    <name type="common">Sorghum</name>
    <name type="synonym">Sorghum vulgare</name>
    <dbReference type="NCBI Taxonomy" id="4558"/>
    <lineage>
        <taxon>Eukaryota</taxon>
        <taxon>Viridiplantae</taxon>
        <taxon>Streptophyta</taxon>
        <taxon>Embryophyta</taxon>
        <taxon>Tracheophyta</taxon>
        <taxon>Spermatophyta</taxon>
        <taxon>Magnoliopsida</taxon>
        <taxon>Liliopsida</taxon>
        <taxon>Poales</taxon>
        <taxon>Poaceae</taxon>
        <taxon>PACMAD clade</taxon>
        <taxon>Panicoideae</taxon>
        <taxon>Andropogonodae</taxon>
        <taxon>Andropogoneae</taxon>
        <taxon>Sorghinae</taxon>
        <taxon>Sorghum</taxon>
    </lineage>
</organism>
<accession>A0A921QP78</accession>
<protein>
    <submittedName>
        <fullName evidence="1">Uncharacterized protein</fullName>
    </submittedName>
</protein>
<dbReference type="AlphaFoldDB" id="A0A921QP78"/>
<dbReference type="Proteomes" id="UP000807115">
    <property type="component" value="Chromosome 7"/>
</dbReference>
<name>A0A921QP78_SORBI</name>
<gene>
    <name evidence="1" type="ORF">BDA96_07G213800</name>
</gene>
<sequence length="58" mass="6725">MLLMAFRRTEKRFVTWVQALKCFGLQKPKKRFLGETALAFLEHGVASVRRNTLLQCKG</sequence>
<reference evidence="1" key="2">
    <citation type="submission" date="2020-10" db="EMBL/GenBank/DDBJ databases">
        <authorList>
            <person name="Cooper E.A."/>
            <person name="Brenton Z.W."/>
            <person name="Flinn B.S."/>
            <person name="Jenkins J."/>
            <person name="Shu S."/>
            <person name="Flowers D."/>
            <person name="Luo F."/>
            <person name="Wang Y."/>
            <person name="Xia P."/>
            <person name="Barry K."/>
            <person name="Daum C."/>
            <person name="Lipzen A."/>
            <person name="Yoshinaga Y."/>
            <person name="Schmutz J."/>
            <person name="Saski C."/>
            <person name="Vermerris W."/>
            <person name="Kresovich S."/>
        </authorList>
    </citation>
    <scope>NUCLEOTIDE SEQUENCE</scope>
</reference>
<reference evidence="1" key="1">
    <citation type="journal article" date="2019" name="BMC Genomics">
        <title>A new reference genome for Sorghum bicolor reveals high levels of sequence similarity between sweet and grain genotypes: implications for the genetics of sugar metabolism.</title>
        <authorList>
            <person name="Cooper E.A."/>
            <person name="Brenton Z.W."/>
            <person name="Flinn B.S."/>
            <person name="Jenkins J."/>
            <person name="Shu S."/>
            <person name="Flowers D."/>
            <person name="Luo F."/>
            <person name="Wang Y."/>
            <person name="Xia P."/>
            <person name="Barry K."/>
            <person name="Daum C."/>
            <person name="Lipzen A."/>
            <person name="Yoshinaga Y."/>
            <person name="Schmutz J."/>
            <person name="Saski C."/>
            <person name="Vermerris W."/>
            <person name="Kresovich S."/>
        </authorList>
    </citation>
    <scope>NUCLEOTIDE SEQUENCE</scope>
</reference>
<evidence type="ECO:0000313" key="1">
    <source>
        <dbReference type="EMBL" id="KAG0524465.1"/>
    </source>
</evidence>
<evidence type="ECO:0000313" key="2">
    <source>
        <dbReference type="Proteomes" id="UP000807115"/>
    </source>
</evidence>